<feature type="signal peptide" evidence="2">
    <location>
        <begin position="1"/>
        <end position="21"/>
    </location>
</feature>
<sequence>MKATRTVLALLTAGSCFAAQADELSVISFGGANKEAQVKAYYEPFTKATGTKVVAGEYNGEMAKLKAMVETKSVSWDVVEVESSEVARGCDEGFFEKLDYKVIGAKSDFIPGAATKCGVGMFVYSTVIAYDSSKLKTAPTSWADFWNVEKFPGKRGLRKTAKYALEAALLADGVAQKDIYTVLATPAGVDRAFKKLDELKPNIQWWEAGAQAPQYLISGDVVMTSAFNGRISNAQKEGNKNLSIAWNGGLYEVEYWVVPKGTPRKDLAMKFIASTVKPESQIEYAKQIPYGPTTKGAAGKIEPALASTLPSSPENLSMAVAVDPTFWLDHGEELERRFNAWAAK</sequence>
<dbReference type="SUPFAM" id="SSF53850">
    <property type="entry name" value="Periplasmic binding protein-like II"/>
    <property type="match status" value="1"/>
</dbReference>
<dbReference type="RefSeq" id="WP_188026617.1">
    <property type="nucleotide sequence ID" value="NZ_JACHGR010000005.1"/>
</dbReference>
<organism evidence="3 4">
    <name type="scientific">Tolumonas osonensis</name>
    <dbReference type="NCBI Taxonomy" id="675874"/>
    <lineage>
        <taxon>Bacteria</taxon>
        <taxon>Pseudomonadati</taxon>
        <taxon>Pseudomonadota</taxon>
        <taxon>Gammaproteobacteria</taxon>
        <taxon>Aeromonadales</taxon>
        <taxon>Aeromonadaceae</taxon>
        <taxon>Tolumonas</taxon>
    </lineage>
</organism>
<accession>A0A841GD52</accession>
<evidence type="ECO:0000313" key="4">
    <source>
        <dbReference type="Proteomes" id="UP000585721"/>
    </source>
</evidence>
<dbReference type="PANTHER" id="PTHR30222:SF2">
    <property type="entry name" value="ABC TRANSPORTER SUBSTRATE-BINDING PROTEIN"/>
    <property type="match status" value="1"/>
</dbReference>
<dbReference type="PROSITE" id="PS51257">
    <property type="entry name" value="PROKAR_LIPOPROTEIN"/>
    <property type="match status" value="1"/>
</dbReference>
<dbReference type="AlphaFoldDB" id="A0A841GD52"/>
<dbReference type="EMBL" id="JACHGR010000005">
    <property type="protein sequence ID" value="MBB6055879.1"/>
    <property type="molecule type" value="Genomic_DNA"/>
</dbReference>
<dbReference type="PANTHER" id="PTHR30222">
    <property type="entry name" value="SPERMIDINE/PUTRESCINE-BINDING PERIPLASMIC PROTEIN"/>
    <property type="match status" value="1"/>
</dbReference>
<dbReference type="CDD" id="cd13589">
    <property type="entry name" value="PBP2_polyamine_RpCGA009"/>
    <property type="match status" value="1"/>
</dbReference>
<evidence type="ECO:0000256" key="2">
    <source>
        <dbReference type="SAM" id="SignalP"/>
    </source>
</evidence>
<comment type="caution">
    <text evidence="3">The sequence shown here is derived from an EMBL/GenBank/DDBJ whole genome shotgun (WGS) entry which is preliminary data.</text>
</comment>
<feature type="chain" id="PRO_5033029903" evidence="2">
    <location>
        <begin position="22"/>
        <end position="344"/>
    </location>
</feature>
<dbReference type="Gene3D" id="3.40.190.10">
    <property type="entry name" value="Periplasmic binding protein-like II"/>
    <property type="match status" value="2"/>
</dbReference>
<keyword evidence="4" id="KW-1185">Reference proteome</keyword>
<keyword evidence="1 2" id="KW-0732">Signal</keyword>
<dbReference type="Pfam" id="PF13416">
    <property type="entry name" value="SBP_bac_8"/>
    <property type="match status" value="1"/>
</dbReference>
<dbReference type="Proteomes" id="UP000585721">
    <property type="component" value="Unassembled WGS sequence"/>
</dbReference>
<evidence type="ECO:0000256" key="1">
    <source>
        <dbReference type="ARBA" id="ARBA00022729"/>
    </source>
</evidence>
<name>A0A841GD52_9GAMM</name>
<dbReference type="InterPro" id="IPR006059">
    <property type="entry name" value="SBP"/>
</dbReference>
<gene>
    <name evidence="3" type="ORF">HNR75_001797</name>
</gene>
<proteinExistence type="predicted"/>
<evidence type="ECO:0000313" key="3">
    <source>
        <dbReference type="EMBL" id="MBB6055879.1"/>
    </source>
</evidence>
<reference evidence="3 4" key="1">
    <citation type="submission" date="2020-08" db="EMBL/GenBank/DDBJ databases">
        <title>Genomic Encyclopedia of Type Strains, Phase IV (KMG-IV): sequencing the most valuable type-strain genomes for metagenomic binning, comparative biology and taxonomic classification.</title>
        <authorList>
            <person name="Goeker M."/>
        </authorList>
    </citation>
    <scope>NUCLEOTIDE SEQUENCE [LARGE SCALE GENOMIC DNA]</scope>
    <source>
        <strain evidence="3 4">DSM 22975</strain>
    </source>
</reference>
<protein>
    <submittedName>
        <fullName evidence="3">Putative spermidine/putrescine transport system substrate-binding protein</fullName>
    </submittedName>
</protein>